<dbReference type="Proteomes" id="UP000701698">
    <property type="component" value="Unassembled WGS sequence"/>
</dbReference>
<evidence type="ECO:0000256" key="1">
    <source>
        <dbReference type="SAM" id="MobiDB-lite"/>
    </source>
</evidence>
<reference evidence="2" key="1">
    <citation type="submission" date="2020-04" db="EMBL/GenBank/DDBJ databases">
        <authorList>
            <person name="Zhang T."/>
        </authorList>
    </citation>
    <scope>NUCLEOTIDE SEQUENCE</scope>
    <source>
        <strain evidence="2">HKST-UBA01</strain>
    </source>
</reference>
<name>A0A955LH85_UNCKA</name>
<protein>
    <submittedName>
        <fullName evidence="2">Uncharacterized protein</fullName>
    </submittedName>
</protein>
<evidence type="ECO:0000313" key="2">
    <source>
        <dbReference type="EMBL" id="MCA9390451.1"/>
    </source>
</evidence>
<comment type="caution">
    <text evidence="2">The sequence shown here is derived from an EMBL/GenBank/DDBJ whole genome shotgun (WGS) entry which is preliminary data.</text>
</comment>
<dbReference type="EMBL" id="JAGQKX010000099">
    <property type="protein sequence ID" value="MCA9390451.1"/>
    <property type="molecule type" value="Genomic_DNA"/>
</dbReference>
<proteinExistence type="predicted"/>
<reference evidence="2" key="2">
    <citation type="journal article" date="2021" name="Microbiome">
        <title>Successional dynamics and alternative stable states in a saline activated sludge microbial community over 9 years.</title>
        <authorList>
            <person name="Wang Y."/>
            <person name="Ye J."/>
            <person name="Ju F."/>
            <person name="Liu L."/>
            <person name="Boyd J.A."/>
            <person name="Deng Y."/>
            <person name="Parks D.H."/>
            <person name="Jiang X."/>
            <person name="Yin X."/>
            <person name="Woodcroft B.J."/>
            <person name="Tyson G.W."/>
            <person name="Hugenholtz P."/>
            <person name="Polz M.F."/>
            <person name="Zhang T."/>
        </authorList>
    </citation>
    <scope>NUCLEOTIDE SEQUENCE</scope>
    <source>
        <strain evidence="2">HKST-UBA01</strain>
    </source>
</reference>
<gene>
    <name evidence="2" type="ORF">KC571_03535</name>
</gene>
<organism evidence="2 3">
    <name type="scientific">candidate division WWE3 bacterium</name>
    <dbReference type="NCBI Taxonomy" id="2053526"/>
    <lineage>
        <taxon>Bacteria</taxon>
        <taxon>Katanobacteria</taxon>
    </lineage>
</organism>
<evidence type="ECO:0000313" key="3">
    <source>
        <dbReference type="Proteomes" id="UP000701698"/>
    </source>
</evidence>
<accession>A0A955LH85</accession>
<feature type="region of interest" description="Disordered" evidence="1">
    <location>
        <begin position="27"/>
        <end position="50"/>
    </location>
</feature>
<sequence>MTEGTQKKSETPRWLQEVETEVADWQEAQDSLPETVQPSENPDKKIPNDIIDPEAMKDWFPDETDTDGNHDPEVPAMEIQKTALEDWAKKKLAWFGSEVREEEKRRLYMEYLEQEKVKTKPTYDEAITIVQERINALELAKNSPEFPNMFTNEQLDELLAEYLVIAEIIMDQASSENKQYQLDPQLEKLNELLYALYNAKKDSFRNLDKKAYLA</sequence>
<dbReference type="AlphaFoldDB" id="A0A955LH85"/>
<feature type="compositionally biased region" description="Polar residues" evidence="1">
    <location>
        <begin position="28"/>
        <end position="40"/>
    </location>
</feature>